<protein>
    <recommendedName>
        <fullName evidence="3">Legume lectin domain-containing protein</fullName>
    </recommendedName>
</protein>
<dbReference type="InterPro" id="IPR013320">
    <property type="entry name" value="ConA-like_dom_sf"/>
</dbReference>
<dbReference type="InterPro" id="IPR021655">
    <property type="entry name" value="Put_metal-bd"/>
</dbReference>
<name>A0A150SLQ4_SORCE</name>
<dbReference type="SUPFAM" id="SSF49899">
    <property type="entry name" value="Concanavalin A-like lectins/glucanases"/>
    <property type="match status" value="1"/>
</dbReference>
<dbReference type="PANTHER" id="PTHR32401:SF48">
    <property type="entry name" value="LEGUME LECTIN DOMAIN-CONTAINING PROTEIN"/>
    <property type="match status" value="1"/>
</dbReference>
<organism evidence="1 2">
    <name type="scientific">Sorangium cellulosum</name>
    <name type="common">Polyangium cellulosum</name>
    <dbReference type="NCBI Taxonomy" id="56"/>
    <lineage>
        <taxon>Bacteria</taxon>
        <taxon>Pseudomonadati</taxon>
        <taxon>Myxococcota</taxon>
        <taxon>Polyangia</taxon>
        <taxon>Polyangiales</taxon>
        <taxon>Polyangiaceae</taxon>
        <taxon>Sorangium</taxon>
    </lineage>
</organism>
<dbReference type="Proteomes" id="UP000075635">
    <property type="component" value="Unassembled WGS sequence"/>
</dbReference>
<gene>
    <name evidence="1" type="ORF">BE17_53180</name>
</gene>
<evidence type="ECO:0000313" key="1">
    <source>
        <dbReference type="EMBL" id="KYF93375.1"/>
    </source>
</evidence>
<dbReference type="Pfam" id="PF18483">
    <property type="entry name" value="Lectin_L-type_dom"/>
    <property type="match status" value="1"/>
</dbReference>
<proteinExistence type="predicted"/>
<reference evidence="1 2" key="1">
    <citation type="submission" date="2014-02" db="EMBL/GenBank/DDBJ databases">
        <title>The small core and large imbalanced accessory genome model reveals a collaborative survival strategy of Sorangium cellulosum strains in nature.</title>
        <authorList>
            <person name="Han K."/>
            <person name="Peng R."/>
            <person name="Blom J."/>
            <person name="Li Y.-Z."/>
        </authorList>
    </citation>
    <scope>NUCLEOTIDE SEQUENCE [LARGE SCALE GENOMIC DNA]</scope>
    <source>
        <strain evidence="1 2">So0011-07</strain>
    </source>
</reference>
<dbReference type="Gene3D" id="2.60.120.200">
    <property type="match status" value="1"/>
</dbReference>
<dbReference type="PANTHER" id="PTHR32401">
    <property type="entry name" value="CONCANAVALIN A-LIKE LECTIN FAMILY PROTEIN"/>
    <property type="match status" value="1"/>
</dbReference>
<dbReference type="InterPro" id="IPR050258">
    <property type="entry name" value="Leguminous_Lectin"/>
</dbReference>
<evidence type="ECO:0008006" key="3">
    <source>
        <dbReference type="Google" id="ProtNLM"/>
    </source>
</evidence>
<comment type="caution">
    <text evidence="1">The sequence shown here is derived from an EMBL/GenBank/DDBJ whole genome shotgun (WGS) entry which is preliminary data.</text>
</comment>
<dbReference type="AlphaFoldDB" id="A0A150SLQ4"/>
<evidence type="ECO:0000313" key="2">
    <source>
        <dbReference type="Proteomes" id="UP000075635"/>
    </source>
</evidence>
<sequence>MHPSQPISSSREASRGASGPGRRARALALFLLPALAAATSTCGRSDLLEEVVVEEVVAECVPAPEVCDGLDNDCDRVADEGCACPEGRERSCYSGPQGTQGVGACEAGVQVCSRSAWGPCTGETTPAPETCDLVDNDCNGQTDESTCPDGTVCAASLAADMASPPEGWSFNGDAFWDGEALTGVLTEARRNQAGALVYRNPIAADSFSAMFEFRLGRGDGLGFMLEATGATAVGEPGGGLGMEGLAGYGVELDTFDNFDCGDRDDNHVGVDDLALSCEEGGLGLLSQVVRNLVLGDGAFHRAQIDFDEGAVSVSIDGETRIQGFVIDGFPVGSTFFYGFAAGTGDAVARQEIRNVSITFPAPRCL</sequence>
<dbReference type="EMBL" id="JEMB01000822">
    <property type="protein sequence ID" value="KYF93375.1"/>
    <property type="molecule type" value="Genomic_DNA"/>
</dbReference>
<accession>A0A150SLQ4</accession>
<dbReference type="InterPro" id="IPR056573">
    <property type="entry name" value="Lectin_L-type_dom"/>
</dbReference>
<dbReference type="CDD" id="cd01951">
    <property type="entry name" value="lectin_L-type"/>
    <property type="match status" value="1"/>
</dbReference>
<dbReference type="Pfam" id="PF11617">
    <property type="entry name" value="Cu-binding_MopE"/>
    <property type="match status" value="2"/>
</dbReference>